<protein>
    <submittedName>
        <fullName evidence="2">Uncharacterized protein</fullName>
    </submittedName>
</protein>
<organism evidence="2 3">
    <name type="scientific">Trametes cubensis</name>
    <dbReference type="NCBI Taxonomy" id="1111947"/>
    <lineage>
        <taxon>Eukaryota</taxon>
        <taxon>Fungi</taxon>
        <taxon>Dikarya</taxon>
        <taxon>Basidiomycota</taxon>
        <taxon>Agaricomycotina</taxon>
        <taxon>Agaricomycetes</taxon>
        <taxon>Polyporales</taxon>
        <taxon>Polyporaceae</taxon>
        <taxon>Trametes</taxon>
    </lineage>
</organism>
<feature type="region of interest" description="Disordered" evidence="1">
    <location>
        <begin position="88"/>
        <end position="123"/>
    </location>
</feature>
<gene>
    <name evidence="2" type="ORF">ONZ51_g1528</name>
</gene>
<dbReference type="AlphaFoldDB" id="A0AAD7XFQ3"/>
<evidence type="ECO:0000256" key="1">
    <source>
        <dbReference type="SAM" id="MobiDB-lite"/>
    </source>
</evidence>
<comment type="caution">
    <text evidence="2">The sequence shown here is derived from an EMBL/GenBank/DDBJ whole genome shotgun (WGS) entry which is preliminary data.</text>
</comment>
<sequence>MPATPSSITIHPNPTLPTHPAKPPSPIHDVNADAPEVFVVLPEPLLPLPLWVLFGDALDVCEATNVPYTTKENTGFISASLLLVHRDYSDRDHGNNDNVTTDRSSSQRGSRSRSNLASAGKGH</sequence>
<name>A0AAD7XFQ3_9APHY</name>
<accession>A0AAD7XFQ3</accession>
<evidence type="ECO:0000313" key="3">
    <source>
        <dbReference type="Proteomes" id="UP001215151"/>
    </source>
</evidence>
<feature type="compositionally biased region" description="Pro residues" evidence="1">
    <location>
        <begin position="14"/>
        <end position="26"/>
    </location>
</feature>
<feature type="compositionally biased region" description="Low complexity" evidence="1">
    <location>
        <begin position="103"/>
        <end position="114"/>
    </location>
</feature>
<reference evidence="2" key="1">
    <citation type="submission" date="2022-11" db="EMBL/GenBank/DDBJ databases">
        <title>Genome Sequence of Cubamyces cubensis.</title>
        <authorList>
            <person name="Buettner E."/>
        </authorList>
    </citation>
    <scope>NUCLEOTIDE SEQUENCE</scope>
    <source>
        <strain evidence="2">MPL-01</strain>
    </source>
</reference>
<feature type="compositionally biased region" description="Polar residues" evidence="1">
    <location>
        <begin position="1"/>
        <end position="12"/>
    </location>
</feature>
<dbReference type="EMBL" id="JAPEVG010000021">
    <property type="protein sequence ID" value="KAJ8495736.1"/>
    <property type="molecule type" value="Genomic_DNA"/>
</dbReference>
<keyword evidence="3" id="KW-1185">Reference proteome</keyword>
<proteinExistence type="predicted"/>
<dbReference type="Proteomes" id="UP001215151">
    <property type="component" value="Unassembled WGS sequence"/>
</dbReference>
<evidence type="ECO:0000313" key="2">
    <source>
        <dbReference type="EMBL" id="KAJ8495736.1"/>
    </source>
</evidence>
<feature type="region of interest" description="Disordered" evidence="1">
    <location>
        <begin position="1"/>
        <end position="30"/>
    </location>
</feature>